<feature type="transmembrane region" description="Helical" evidence="1">
    <location>
        <begin position="172"/>
        <end position="189"/>
    </location>
</feature>
<name>A0A8G1XEJ3_9ACTN</name>
<dbReference type="InterPro" id="IPR046675">
    <property type="entry name" value="DUF6545"/>
</dbReference>
<keyword evidence="1" id="KW-0472">Membrane</keyword>
<protein>
    <recommendedName>
        <fullName evidence="2">DUF6545 domain-containing protein</fullName>
    </recommendedName>
</protein>
<evidence type="ECO:0000313" key="4">
    <source>
        <dbReference type="Proteomes" id="UP000267408"/>
    </source>
</evidence>
<evidence type="ECO:0000259" key="2">
    <source>
        <dbReference type="Pfam" id="PF20182"/>
    </source>
</evidence>
<reference evidence="3 4" key="1">
    <citation type="submission" date="2018-11" db="EMBL/GenBank/DDBJ databases">
        <title>Sequencing the genomes of 1000 actinobacteria strains.</title>
        <authorList>
            <person name="Klenk H.-P."/>
        </authorList>
    </citation>
    <scope>NUCLEOTIDE SEQUENCE [LARGE SCALE GENOMIC DNA]</scope>
    <source>
        <strain evidence="3 4">DSM 44780</strain>
    </source>
</reference>
<dbReference type="AlphaFoldDB" id="A0A8G1XEJ3"/>
<dbReference type="InterPro" id="IPR050039">
    <property type="entry name" value="MAB_1171c-like"/>
</dbReference>
<sequence>MRPIDLALLPVVWIPTLWSLRKLRDAPRRTRVLWGVWASWAVSMTVGVPWIRRAIDAATGIASGTNLLVQLSGLAAIALMVEFVRAMTGRSQDRTSRLNLAGLAFAAAALTAAFSVMPRPDGDVDLLTYSDRSWAGYLYWMVLTAYTAVGLTASAVLCWVHGRHATPGPVRTSLWLMRASSVTGVVYLAHRAYYLTVRQMRWSIGEPAAVAGTTQVLLAFTMLLFAVAVIWPSAAEHREKTTAARHVRRLKPLWQLLQQATPEVALPLPEEVRRHNPRLRLYRQVIEIRDSMLALECHLGPAHAMAAEEELRVVGLSGERLTVAVEAALLTYAVAAELSGSEIQSSERCRLRADGLDLDAEIAWFAEVAAKVGAPEVDAAAERLRKSSPGAHVGEVSGEDLIG</sequence>
<evidence type="ECO:0000313" key="3">
    <source>
        <dbReference type="EMBL" id="ROR46999.1"/>
    </source>
</evidence>
<feature type="transmembrane region" description="Helical" evidence="1">
    <location>
        <begin position="209"/>
        <end position="231"/>
    </location>
</feature>
<dbReference type="RefSeq" id="WP_123559967.1">
    <property type="nucleotide sequence ID" value="NZ_RJVJ01000001.1"/>
</dbReference>
<organism evidence="3 4">
    <name type="scientific">Kitasatospora cineracea</name>
    <dbReference type="NCBI Taxonomy" id="88074"/>
    <lineage>
        <taxon>Bacteria</taxon>
        <taxon>Bacillati</taxon>
        <taxon>Actinomycetota</taxon>
        <taxon>Actinomycetes</taxon>
        <taxon>Kitasatosporales</taxon>
        <taxon>Streptomycetaceae</taxon>
        <taxon>Kitasatospora</taxon>
    </lineage>
</organism>
<dbReference type="Proteomes" id="UP000267408">
    <property type="component" value="Unassembled WGS sequence"/>
</dbReference>
<proteinExistence type="predicted"/>
<feature type="transmembrane region" description="Helical" evidence="1">
    <location>
        <begin position="98"/>
        <end position="117"/>
    </location>
</feature>
<feature type="transmembrane region" description="Helical" evidence="1">
    <location>
        <begin position="137"/>
        <end position="160"/>
    </location>
</feature>
<feature type="transmembrane region" description="Helical" evidence="1">
    <location>
        <begin position="67"/>
        <end position="86"/>
    </location>
</feature>
<feature type="transmembrane region" description="Helical" evidence="1">
    <location>
        <begin position="32"/>
        <end position="51"/>
    </location>
</feature>
<keyword evidence="1" id="KW-1133">Transmembrane helix</keyword>
<gene>
    <name evidence="3" type="ORF">EDD39_5309</name>
</gene>
<dbReference type="EMBL" id="RJVJ01000001">
    <property type="protein sequence ID" value="ROR46999.1"/>
    <property type="molecule type" value="Genomic_DNA"/>
</dbReference>
<dbReference type="Pfam" id="PF20182">
    <property type="entry name" value="DUF6545"/>
    <property type="match status" value="1"/>
</dbReference>
<accession>A0A8G1XEJ3</accession>
<feature type="domain" description="DUF6545" evidence="2">
    <location>
        <begin position="243"/>
        <end position="370"/>
    </location>
</feature>
<keyword evidence="1" id="KW-0812">Transmembrane</keyword>
<evidence type="ECO:0000256" key="1">
    <source>
        <dbReference type="SAM" id="Phobius"/>
    </source>
</evidence>
<dbReference type="NCBIfam" id="NF042915">
    <property type="entry name" value="MAB_1171c_fam"/>
    <property type="match status" value="1"/>
</dbReference>
<comment type="caution">
    <text evidence="3">The sequence shown here is derived from an EMBL/GenBank/DDBJ whole genome shotgun (WGS) entry which is preliminary data.</text>
</comment>